<feature type="domain" description="HTH luxR-type" evidence="4">
    <location>
        <begin position="7"/>
        <end position="72"/>
    </location>
</feature>
<evidence type="ECO:0000259" key="4">
    <source>
        <dbReference type="PROSITE" id="PS50043"/>
    </source>
</evidence>
<dbReference type="GO" id="GO:0003677">
    <property type="term" value="F:DNA binding"/>
    <property type="evidence" value="ECO:0007669"/>
    <property type="project" value="UniProtKB-KW"/>
</dbReference>
<accession>A0A2N0H5T0</accession>
<evidence type="ECO:0000313" key="6">
    <source>
        <dbReference type="Proteomes" id="UP000232587"/>
    </source>
</evidence>
<dbReference type="PANTHER" id="PTHR44688">
    <property type="entry name" value="DNA-BINDING TRANSCRIPTIONAL ACTIVATOR DEVR_DOSR"/>
    <property type="match status" value="1"/>
</dbReference>
<comment type="caution">
    <text evidence="5">The sequence shown here is derived from an EMBL/GenBank/DDBJ whole genome shotgun (WGS) entry which is preliminary data.</text>
</comment>
<proteinExistence type="predicted"/>
<keyword evidence="3" id="KW-0804">Transcription</keyword>
<dbReference type="PANTHER" id="PTHR44688:SF16">
    <property type="entry name" value="DNA-BINDING TRANSCRIPTIONAL ACTIVATOR DEVR_DOSR"/>
    <property type="match status" value="1"/>
</dbReference>
<keyword evidence="1" id="KW-0805">Transcription regulation</keyword>
<protein>
    <submittedName>
        <fullName evidence="5">Regulatory LuxR family protein</fullName>
    </submittedName>
</protein>
<name>A0A2N0H5T0_9SPHN</name>
<reference evidence="5 6" key="1">
    <citation type="submission" date="2017-11" db="EMBL/GenBank/DDBJ databases">
        <title>Genomic Encyclopedia of Type Strains, Phase III (KMG-III): the genomes of soil and plant-associated and newly described type strains.</title>
        <authorList>
            <person name="Whitman W."/>
        </authorList>
    </citation>
    <scope>NUCLEOTIDE SEQUENCE [LARGE SCALE GENOMIC DNA]</scope>
    <source>
        <strain evidence="5 6">CGMCC 1.12274</strain>
    </source>
</reference>
<dbReference type="SUPFAM" id="SSF46894">
    <property type="entry name" value="C-terminal effector domain of the bipartite response regulators"/>
    <property type="match status" value="1"/>
</dbReference>
<gene>
    <name evidence="5" type="ORF">B0I00_2902</name>
</gene>
<dbReference type="Pfam" id="PF00196">
    <property type="entry name" value="GerE"/>
    <property type="match status" value="1"/>
</dbReference>
<dbReference type="SMART" id="SM00421">
    <property type="entry name" value="HTH_LUXR"/>
    <property type="match status" value="1"/>
</dbReference>
<dbReference type="GO" id="GO:0006355">
    <property type="term" value="P:regulation of DNA-templated transcription"/>
    <property type="evidence" value="ECO:0007669"/>
    <property type="project" value="InterPro"/>
</dbReference>
<keyword evidence="2" id="KW-0238">DNA-binding</keyword>
<evidence type="ECO:0000256" key="3">
    <source>
        <dbReference type="ARBA" id="ARBA00023163"/>
    </source>
</evidence>
<dbReference type="EMBL" id="PHUF01000005">
    <property type="protein sequence ID" value="PKB14270.1"/>
    <property type="molecule type" value="Genomic_DNA"/>
</dbReference>
<dbReference type="Gene3D" id="1.10.10.10">
    <property type="entry name" value="Winged helix-like DNA-binding domain superfamily/Winged helix DNA-binding domain"/>
    <property type="match status" value="1"/>
</dbReference>
<dbReference type="AlphaFoldDB" id="A0A2N0H5T0"/>
<dbReference type="InterPro" id="IPR016032">
    <property type="entry name" value="Sig_transdc_resp-reg_C-effctor"/>
</dbReference>
<dbReference type="InterPro" id="IPR036388">
    <property type="entry name" value="WH-like_DNA-bd_sf"/>
</dbReference>
<evidence type="ECO:0000256" key="1">
    <source>
        <dbReference type="ARBA" id="ARBA00023015"/>
    </source>
</evidence>
<dbReference type="CDD" id="cd06170">
    <property type="entry name" value="LuxR_C_like"/>
    <property type="match status" value="1"/>
</dbReference>
<sequence length="272" mass="28929">MPASDQMPSDLATLSAKEVEVLRLLAAGHTVKSIAVRLERSEASINERLRDARRKTGVGSSRELARLLDAQEIWDKKIELSGNAVNSDPSPQLPTGRQTTKGTATMLIALPILAVGLALAADPPQSPPEPLPAKAAVAPASPLAGRWALDLERIPASERPLGVTIAFTRSDDGRWTTEVDIAQPDGARQHAASTAATDGTPVGITGNMSFIDSVALRQPAADTLVMTLGKKGAPVSTRVYTVSKDRRSMTETIIWASGELPKLETTYFHRVG</sequence>
<evidence type="ECO:0000313" key="5">
    <source>
        <dbReference type="EMBL" id="PKB14270.1"/>
    </source>
</evidence>
<dbReference type="Proteomes" id="UP000232587">
    <property type="component" value="Unassembled WGS sequence"/>
</dbReference>
<organism evidence="5 6">
    <name type="scientific">Novosphingobium kunmingense</name>
    <dbReference type="NCBI Taxonomy" id="1211806"/>
    <lineage>
        <taxon>Bacteria</taxon>
        <taxon>Pseudomonadati</taxon>
        <taxon>Pseudomonadota</taxon>
        <taxon>Alphaproteobacteria</taxon>
        <taxon>Sphingomonadales</taxon>
        <taxon>Sphingomonadaceae</taxon>
        <taxon>Novosphingobium</taxon>
    </lineage>
</organism>
<dbReference type="PROSITE" id="PS50043">
    <property type="entry name" value="HTH_LUXR_2"/>
    <property type="match status" value="1"/>
</dbReference>
<evidence type="ECO:0000256" key="2">
    <source>
        <dbReference type="ARBA" id="ARBA00023125"/>
    </source>
</evidence>
<keyword evidence="6" id="KW-1185">Reference proteome</keyword>
<dbReference type="InterPro" id="IPR000792">
    <property type="entry name" value="Tscrpt_reg_LuxR_C"/>
</dbReference>